<proteinExistence type="predicted"/>
<dbReference type="InterPro" id="IPR013986">
    <property type="entry name" value="DExx_box_DNA_helicase_dom_sf"/>
</dbReference>
<dbReference type="EMBL" id="UINC01033596">
    <property type="protein sequence ID" value="SVB23128.1"/>
    <property type="molecule type" value="Genomic_DNA"/>
</dbReference>
<reference evidence="7" key="1">
    <citation type="submission" date="2018-05" db="EMBL/GenBank/DDBJ databases">
        <authorList>
            <person name="Lanie J.A."/>
            <person name="Ng W.-L."/>
            <person name="Kazmierczak K.M."/>
            <person name="Andrzejewski T.M."/>
            <person name="Davidsen T.M."/>
            <person name="Wayne K.J."/>
            <person name="Tettelin H."/>
            <person name="Glass J.I."/>
            <person name="Rusch D."/>
            <person name="Podicherti R."/>
            <person name="Tsui H.-C.T."/>
            <person name="Winkler M.E."/>
        </authorList>
    </citation>
    <scope>NUCLEOTIDE SEQUENCE</scope>
</reference>
<accession>A0A382CAH6</accession>
<dbReference type="Gene3D" id="3.40.50.300">
    <property type="entry name" value="P-loop containing nucleotide triphosphate hydrolases"/>
    <property type="match status" value="1"/>
</dbReference>
<dbReference type="AlphaFoldDB" id="A0A382CAH6"/>
<feature type="non-terminal residue" evidence="7">
    <location>
        <position position="306"/>
    </location>
</feature>
<dbReference type="PANTHER" id="PTHR11070">
    <property type="entry name" value="UVRD / RECB / PCRA DNA HELICASE FAMILY MEMBER"/>
    <property type="match status" value="1"/>
</dbReference>
<evidence type="ECO:0000259" key="6">
    <source>
        <dbReference type="PROSITE" id="PS51198"/>
    </source>
</evidence>
<evidence type="ECO:0000256" key="4">
    <source>
        <dbReference type="ARBA" id="ARBA00022840"/>
    </source>
</evidence>
<dbReference type="GO" id="GO:0005524">
    <property type="term" value="F:ATP binding"/>
    <property type="evidence" value="ECO:0007669"/>
    <property type="project" value="UniProtKB-KW"/>
</dbReference>
<dbReference type="InterPro" id="IPR000212">
    <property type="entry name" value="DNA_helicase_UvrD/REP"/>
</dbReference>
<dbReference type="GO" id="GO:0016787">
    <property type="term" value="F:hydrolase activity"/>
    <property type="evidence" value="ECO:0007669"/>
    <property type="project" value="UniProtKB-KW"/>
</dbReference>
<dbReference type="PROSITE" id="PS51198">
    <property type="entry name" value="UVRD_HELICASE_ATP_BIND"/>
    <property type="match status" value="1"/>
</dbReference>
<evidence type="ECO:0000256" key="3">
    <source>
        <dbReference type="ARBA" id="ARBA00022806"/>
    </source>
</evidence>
<keyword evidence="5" id="KW-0238">DNA-binding</keyword>
<dbReference type="Gene3D" id="1.10.10.160">
    <property type="match status" value="1"/>
</dbReference>
<evidence type="ECO:0000256" key="5">
    <source>
        <dbReference type="ARBA" id="ARBA00023125"/>
    </source>
</evidence>
<protein>
    <recommendedName>
        <fullName evidence="6">UvrD-like helicase ATP-binding domain-containing protein</fullName>
    </recommendedName>
</protein>
<sequence length="306" mass="34901">MAGSNNAPTPNEKQLTAITHPPGPLMILAGAGTGKTFTLETRIIHLIDHYTIDPKYILAITYTEKAAQELKSRIVDRVGIDAYAMTVNTFHSFCFKILKEYNNGPLPQLLDESEAIHMFLERFDELKPFASDEFPLDPQKAVTESFIPCFNRMKDELINPDQMEIPEATDDGPITEEIANQLRDLKRIYPMFQDWKKKINVVDYGDMILSAYTLLTSDPSVLKEVQDQFRHIIVDEFQDNNFALNEIMGLIAGQRKFITVVGDDDQVIYSFRGANSYNIQAFEDRYSGHTDYKPVALEKNYRSSQP</sequence>
<evidence type="ECO:0000313" key="7">
    <source>
        <dbReference type="EMBL" id="SVB23128.1"/>
    </source>
</evidence>
<dbReference type="GO" id="GO:0000725">
    <property type="term" value="P:recombinational repair"/>
    <property type="evidence" value="ECO:0007669"/>
    <property type="project" value="TreeGrafter"/>
</dbReference>
<dbReference type="PANTHER" id="PTHR11070:SF2">
    <property type="entry name" value="ATP-DEPENDENT DNA HELICASE SRS2"/>
    <property type="match status" value="1"/>
</dbReference>
<keyword evidence="1" id="KW-0547">Nucleotide-binding</keyword>
<dbReference type="GO" id="GO:0003677">
    <property type="term" value="F:DNA binding"/>
    <property type="evidence" value="ECO:0007669"/>
    <property type="project" value="UniProtKB-KW"/>
</dbReference>
<dbReference type="InterPro" id="IPR014016">
    <property type="entry name" value="UvrD-like_ATP-bd"/>
</dbReference>
<organism evidence="7">
    <name type="scientific">marine metagenome</name>
    <dbReference type="NCBI Taxonomy" id="408172"/>
    <lineage>
        <taxon>unclassified sequences</taxon>
        <taxon>metagenomes</taxon>
        <taxon>ecological metagenomes</taxon>
    </lineage>
</organism>
<keyword evidence="3" id="KW-0347">Helicase</keyword>
<dbReference type="CDD" id="cd17932">
    <property type="entry name" value="DEXQc_UvrD"/>
    <property type="match status" value="1"/>
</dbReference>
<keyword evidence="4" id="KW-0067">ATP-binding</keyword>
<name>A0A382CAH6_9ZZZZ</name>
<dbReference type="GO" id="GO:0043138">
    <property type="term" value="F:3'-5' DNA helicase activity"/>
    <property type="evidence" value="ECO:0007669"/>
    <property type="project" value="TreeGrafter"/>
</dbReference>
<feature type="domain" description="UvrD-like helicase ATP-binding" evidence="6">
    <location>
        <begin position="8"/>
        <end position="304"/>
    </location>
</feature>
<evidence type="ECO:0000256" key="1">
    <source>
        <dbReference type="ARBA" id="ARBA00022741"/>
    </source>
</evidence>
<keyword evidence="2" id="KW-0378">Hydrolase</keyword>
<dbReference type="InterPro" id="IPR027417">
    <property type="entry name" value="P-loop_NTPase"/>
</dbReference>
<dbReference type="SUPFAM" id="SSF52540">
    <property type="entry name" value="P-loop containing nucleoside triphosphate hydrolases"/>
    <property type="match status" value="1"/>
</dbReference>
<dbReference type="Pfam" id="PF00580">
    <property type="entry name" value="UvrD-helicase"/>
    <property type="match status" value="1"/>
</dbReference>
<evidence type="ECO:0000256" key="2">
    <source>
        <dbReference type="ARBA" id="ARBA00022801"/>
    </source>
</evidence>
<gene>
    <name evidence="7" type="ORF">METZ01_LOCUS175982</name>
</gene>